<dbReference type="KEGG" id="dmp:FAK_06760"/>
<evidence type="ECO:0000256" key="3">
    <source>
        <dbReference type="ARBA" id="ARBA00022679"/>
    </source>
</evidence>
<protein>
    <recommendedName>
        <fullName evidence="10">Prolipoprotein diacylglyceryl transferase</fullName>
    </recommendedName>
</protein>
<feature type="transmembrane region" description="Helical" evidence="7">
    <location>
        <begin position="279"/>
        <end position="305"/>
    </location>
</feature>
<evidence type="ECO:0000256" key="2">
    <source>
        <dbReference type="ARBA" id="ARBA00022475"/>
    </source>
</evidence>
<feature type="transmembrane region" description="Helical" evidence="7">
    <location>
        <begin position="211"/>
        <end position="234"/>
    </location>
</feature>
<dbReference type="RefSeq" id="WP_338605364.1">
    <property type="nucleotide sequence ID" value="NZ_AP028679.1"/>
</dbReference>
<evidence type="ECO:0000313" key="9">
    <source>
        <dbReference type="Proteomes" id="UP001366166"/>
    </source>
</evidence>
<dbReference type="GO" id="GO:0005886">
    <property type="term" value="C:plasma membrane"/>
    <property type="evidence" value="ECO:0007669"/>
    <property type="project" value="InterPro"/>
</dbReference>
<evidence type="ECO:0008006" key="10">
    <source>
        <dbReference type="Google" id="ProtNLM"/>
    </source>
</evidence>
<evidence type="ECO:0000313" key="8">
    <source>
        <dbReference type="EMBL" id="BEQ13610.1"/>
    </source>
</evidence>
<dbReference type="GO" id="GO:0042158">
    <property type="term" value="P:lipoprotein biosynthetic process"/>
    <property type="evidence" value="ECO:0007669"/>
    <property type="project" value="InterPro"/>
</dbReference>
<dbReference type="EMBL" id="AP028679">
    <property type="protein sequence ID" value="BEQ13610.1"/>
    <property type="molecule type" value="Genomic_DNA"/>
</dbReference>
<dbReference type="GO" id="GO:0008961">
    <property type="term" value="F:phosphatidylglycerol-prolipoprotein diacylglyceryl transferase activity"/>
    <property type="evidence" value="ECO:0007669"/>
    <property type="project" value="InterPro"/>
</dbReference>
<keyword evidence="9" id="KW-1185">Reference proteome</keyword>
<evidence type="ECO:0000256" key="5">
    <source>
        <dbReference type="ARBA" id="ARBA00022989"/>
    </source>
</evidence>
<gene>
    <name evidence="8" type="ORF">FAK_06760</name>
</gene>
<accession>A0AAU9ECA6</accession>
<organism evidence="8 9">
    <name type="scientific">Desulfoferula mesophila</name>
    <dbReference type="NCBI Taxonomy" id="3058419"/>
    <lineage>
        <taxon>Bacteria</taxon>
        <taxon>Pseudomonadati</taxon>
        <taxon>Thermodesulfobacteriota</taxon>
        <taxon>Desulfarculia</taxon>
        <taxon>Desulfarculales</taxon>
        <taxon>Desulfarculaceae</taxon>
        <taxon>Desulfoferula</taxon>
    </lineage>
</organism>
<dbReference type="Proteomes" id="UP001366166">
    <property type="component" value="Chromosome"/>
</dbReference>
<keyword evidence="5 7" id="KW-1133">Transmembrane helix</keyword>
<dbReference type="PANTHER" id="PTHR30589:SF0">
    <property type="entry name" value="PHOSPHATIDYLGLYCEROL--PROLIPOPROTEIN DIACYLGLYCERYL TRANSFERASE"/>
    <property type="match status" value="1"/>
</dbReference>
<dbReference type="PANTHER" id="PTHR30589">
    <property type="entry name" value="PROLIPOPROTEIN DIACYLGLYCERYL TRANSFERASE"/>
    <property type="match status" value="1"/>
</dbReference>
<comment type="similarity">
    <text evidence="1">Belongs to the Lgt family.</text>
</comment>
<evidence type="ECO:0000256" key="4">
    <source>
        <dbReference type="ARBA" id="ARBA00022692"/>
    </source>
</evidence>
<keyword evidence="4 7" id="KW-0812">Transmembrane</keyword>
<keyword evidence="3" id="KW-0808">Transferase</keyword>
<feature type="transmembrane region" description="Helical" evidence="7">
    <location>
        <begin position="78"/>
        <end position="97"/>
    </location>
</feature>
<feature type="transmembrane region" description="Helical" evidence="7">
    <location>
        <begin position="139"/>
        <end position="159"/>
    </location>
</feature>
<dbReference type="InterPro" id="IPR001640">
    <property type="entry name" value="Lgt"/>
</dbReference>
<sequence length="350" mass="37243">MDKIVFIAGLGALFAGLLWWSRRLPGERWQIAAAIPVGESHGGRWRGVNLTFYGMFTANAVLLAAALMLIMLGSLGISPFQVMVVMLPLISLSAPAARLVARWVEHKPATLTVAGAGFAAILLAPWLTLLARACLDREAAQALQVTPVLAALVICYTLGEGLGRLACLSFGCCYGRALVACPDWVQTVFKHWHLVFSGETKKISYEAGLDGLAVVPVQMLTLVVNGAAGLVSLYLYLNGAFTGALWLCLIAGGLWRAVSETLRADYRGGGRLSAYQIMALMGIAYGILISLVFPVVTAGAAPSLALGLDTLWSPAVVLSLQGLWTVSLIYSGTSRVTAASIEFHVVRERI</sequence>
<proteinExistence type="inferred from homology"/>
<dbReference type="Pfam" id="PF01790">
    <property type="entry name" value="LGT"/>
    <property type="match status" value="1"/>
</dbReference>
<dbReference type="AlphaFoldDB" id="A0AAU9ECA6"/>
<evidence type="ECO:0000256" key="1">
    <source>
        <dbReference type="ARBA" id="ARBA00007150"/>
    </source>
</evidence>
<feature type="transmembrane region" description="Helical" evidence="7">
    <location>
        <begin position="6"/>
        <end position="21"/>
    </location>
</feature>
<feature type="transmembrane region" description="Helical" evidence="7">
    <location>
        <begin position="240"/>
        <end position="258"/>
    </location>
</feature>
<evidence type="ECO:0000256" key="7">
    <source>
        <dbReference type="SAM" id="Phobius"/>
    </source>
</evidence>
<keyword evidence="2" id="KW-1003">Cell membrane</keyword>
<name>A0AAU9ECA6_9BACT</name>
<keyword evidence="6 7" id="KW-0472">Membrane</keyword>
<feature type="transmembrane region" description="Helical" evidence="7">
    <location>
        <begin position="109"/>
        <end position="127"/>
    </location>
</feature>
<feature type="transmembrane region" description="Helical" evidence="7">
    <location>
        <begin position="311"/>
        <end position="330"/>
    </location>
</feature>
<reference evidence="9" key="1">
    <citation type="journal article" date="2023" name="Arch. Microbiol.">
        <title>Desulfoferula mesophilus gen. nov. sp. nov., a mesophilic sulfate-reducing bacterium isolated from a brackish lake sediment.</title>
        <authorList>
            <person name="Watanabe T."/>
            <person name="Yabe T."/>
            <person name="Tsuji J.M."/>
            <person name="Fukui M."/>
        </authorList>
    </citation>
    <scope>NUCLEOTIDE SEQUENCE [LARGE SCALE GENOMIC DNA]</scope>
    <source>
        <strain evidence="9">12FAK</strain>
    </source>
</reference>
<feature type="transmembrane region" description="Helical" evidence="7">
    <location>
        <begin position="50"/>
        <end position="72"/>
    </location>
</feature>
<evidence type="ECO:0000256" key="6">
    <source>
        <dbReference type="ARBA" id="ARBA00023136"/>
    </source>
</evidence>